<accession>A0ABN7XRJ6</accession>
<keyword evidence="2" id="KW-1185">Reference proteome</keyword>
<proteinExistence type="predicted"/>
<protein>
    <submittedName>
        <fullName evidence="1">11056_t:CDS:1</fullName>
    </submittedName>
</protein>
<dbReference type="Proteomes" id="UP000789901">
    <property type="component" value="Unassembled WGS sequence"/>
</dbReference>
<gene>
    <name evidence="1" type="ORF">GMARGA_LOCUS46171</name>
</gene>
<feature type="non-terminal residue" evidence="1">
    <location>
        <position position="1"/>
    </location>
</feature>
<feature type="non-terminal residue" evidence="1">
    <location>
        <position position="152"/>
    </location>
</feature>
<name>A0ABN7XRJ6_GIGMA</name>
<comment type="caution">
    <text evidence="1">The sequence shown here is derived from an EMBL/GenBank/DDBJ whole genome shotgun (WGS) entry which is preliminary data.</text>
</comment>
<sequence>YALFEKINPNFKSNPFVRNSLYGIPYVYFDLFNLNGDELPVGHEICISGYESHVKCGNVLSYDSVQNLKSIRPGRTTDVLLHMIKVSIKGPLSDMDRGGTVFSVETGNNLRLIVHGILTYSRYIGSRDTSTVTIQPLYYIIQQNIDFQNFIF</sequence>
<organism evidence="1 2">
    <name type="scientific">Gigaspora margarita</name>
    <dbReference type="NCBI Taxonomy" id="4874"/>
    <lineage>
        <taxon>Eukaryota</taxon>
        <taxon>Fungi</taxon>
        <taxon>Fungi incertae sedis</taxon>
        <taxon>Mucoromycota</taxon>
        <taxon>Glomeromycotina</taxon>
        <taxon>Glomeromycetes</taxon>
        <taxon>Diversisporales</taxon>
        <taxon>Gigasporaceae</taxon>
        <taxon>Gigaspora</taxon>
    </lineage>
</organism>
<evidence type="ECO:0000313" key="1">
    <source>
        <dbReference type="EMBL" id="CAG8857350.1"/>
    </source>
</evidence>
<reference evidence="1 2" key="1">
    <citation type="submission" date="2021-06" db="EMBL/GenBank/DDBJ databases">
        <authorList>
            <person name="Kallberg Y."/>
            <person name="Tangrot J."/>
            <person name="Rosling A."/>
        </authorList>
    </citation>
    <scope>NUCLEOTIDE SEQUENCE [LARGE SCALE GENOMIC DNA]</scope>
    <source>
        <strain evidence="1 2">120-4 pot B 10/14</strain>
    </source>
</reference>
<evidence type="ECO:0000313" key="2">
    <source>
        <dbReference type="Proteomes" id="UP000789901"/>
    </source>
</evidence>
<dbReference type="EMBL" id="CAJVQB010169888">
    <property type="protein sequence ID" value="CAG8857350.1"/>
    <property type="molecule type" value="Genomic_DNA"/>
</dbReference>